<feature type="transmembrane region" description="Helical" evidence="1">
    <location>
        <begin position="92"/>
        <end position="112"/>
    </location>
</feature>
<comment type="caution">
    <text evidence="2">The sequence shown here is derived from an EMBL/GenBank/DDBJ whole genome shotgun (WGS) entry which is preliminary data.</text>
</comment>
<feature type="transmembrane region" description="Helical" evidence="1">
    <location>
        <begin position="176"/>
        <end position="197"/>
    </location>
</feature>
<feature type="transmembrane region" description="Helical" evidence="1">
    <location>
        <begin position="283"/>
        <end position="302"/>
    </location>
</feature>
<evidence type="ECO:0000313" key="3">
    <source>
        <dbReference type="Proteomes" id="UP000176662"/>
    </source>
</evidence>
<gene>
    <name evidence="2" type="ORF">A2Z68_02660</name>
</gene>
<name>A0A1G2DY47_9BACT</name>
<keyword evidence="1" id="KW-0812">Transmembrane</keyword>
<dbReference type="InterPro" id="IPR037185">
    <property type="entry name" value="EmrE-like"/>
</dbReference>
<proteinExistence type="predicted"/>
<sequence>MLWLTVTIVAYLIMAVVFLVDKYLLVSSIPNPRVYAFLIGIAGIFLIFLIPFVDFYVPSLFQLLLSFGAGASFVLALFWFFKALQKFNVSQVVPAVGALTPIFTFFLIYLSSFGKETLSFYEIASFAILIFGSVLITFEREKSINAKSLKLSLLSAFLFSLYFVMTKYVYLEQPFLNGLIWTRLGGALLALFLFIIWPDVKKQIFSSQDGLQKKSLAIVSANQTVGAGAGILQNWAIALAPLAYVAFINALQGVQYAFLLVLSVFISWKFPSILKESLSKRIIIQRVIAILLIVFGMALLAIK</sequence>
<accession>A0A1G2DY47</accession>
<feature type="transmembrane region" description="Helical" evidence="1">
    <location>
        <begin position="118"/>
        <end position="139"/>
    </location>
</feature>
<dbReference type="AlphaFoldDB" id="A0A1G2DY47"/>
<dbReference type="Proteomes" id="UP000176662">
    <property type="component" value="Unassembled WGS sequence"/>
</dbReference>
<feature type="transmembrane region" description="Helical" evidence="1">
    <location>
        <begin position="6"/>
        <end position="25"/>
    </location>
</feature>
<feature type="transmembrane region" description="Helical" evidence="1">
    <location>
        <begin position="253"/>
        <end position="271"/>
    </location>
</feature>
<keyword evidence="1" id="KW-0472">Membrane</keyword>
<protein>
    <submittedName>
        <fullName evidence="2">Uncharacterized protein</fullName>
    </submittedName>
</protein>
<feature type="transmembrane region" description="Helical" evidence="1">
    <location>
        <begin position="59"/>
        <end position="80"/>
    </location>
</feature>
<reference evidence="2 3" key="1">
    <citation type="journal article" date="2016" name="Nat. Commun.">
        <title>Thousands of microbial genomes shed light on interconnected biogeochemical processes in an aquifer system.</title>
        <authorList>
            <person name="Anantharaman K."/>
            <person name="Brown C.T."/>
            <person name="Hug L.A."/>
            <person name="Sharon I."/>
            <person name="Castelle C.J."/>
            <person name="Probst A.J."/>
            <person name="Thomas B.C."/>
            <person name="Singh A."/>
            <person name="Wilkins M.J."/>
            <person name="Karaoz U."/>
            <person name="Brodie E.L."/>
            <person name="Williams K.H."/>
            <person name="Hubbard S.S."/>
            <person name="Banfield J.F."/>
        </authorList>
    </citation>
    <scope>NUCLEOTIDE SEQUENCE [LARGE SCALE GENOMIC DNA]</scope>
</reference>
<dbReference type="EMBL" id="MHLX01000032">
    <property type="protein sequence ID" value="OGZ18506.1"/>
    <property type="molecule type" value="Genomic_DNA"/>
</dbReference>
<dbReference type="SUPFAM" id="SSF103481">
    <property type="entry name" value="Multidrug resistance efflux transporter EmrE"/>
    <property type="match status" value="1"/>
</dbReference>
<evidence type="ECO:0000313" key="2">
    <source>
        <dbReference type="EMBL" id="OGZ18506.1"/>
    </source>
</evidence>
<feature type="transmembrane region" description="Helical" evidence="1">
    <location>
        <begin position="34"/>
        <end position="53"/>
    </location>
</feature>
<feature type="transmembrane region" description="Helical" evidence="1">
    <location>
        <begin position="151"/>
        <end position="170"/>
    </location>
</feature>
<evidence type="ECO:0000256" key="1">
    <source>
        <dbReference type="SAM" id="Phobius"/>
    </source>
</evidence>
<keyword evidence="1" id="KW-1133">Transmembrane helix</keyword>
<organism evidence="2 3">
    <name type="scientific">Candidatus Nealsonbacteria bacterium RBG_13_38_11</name>
    <dbReference type="NCBI Taxonomy" id="1801662"/>
    <lineage>
        <taxon>Bacteria</taxon>
        <taxon>Candidatus Nealsoniibacteriota</taxon>
    </lineage>
</organism>